<feature type="compositionally biased region" description="Polar residues" evidence="1">
    <location>
        <begin position="18"/>
        <end position="35"/>
    </location>
</feature>
<protein>
    <recommendedName>
        <fullName evidence="2">DUF7932 domain-containing protein</fullName>
    </recommendedName>
</protein>
<feature type="region of interest" description="Disordered" evidence="1">
    <location>
        <begin position="100"/>
        <end position="154"/>
    </location>
</feature>
<feature type="compositionally biased region" description="Gly residues" evidence="1">
    <location>
        <begin position="229"/>
        <end position="238"/>
    </location>
</feature>
<evidence type="ECO:0000313" key="3">
    <source>
        <dbReference type="EMBL" id="KAK4466357.1"/>
    </source>
</evidence>
<evidence type="ECO:0000256" key="1">
    <source>
        <dbReference type="SAM" id="MobiDB-lite"/>
    </source>
</evidence>
<feature type="compositionally biased region" description="Gly residues" evidence="1">
    <location>
        <begin position="100"/>
        <end position="114"/>
    </location>
</feature>
<reference evidence="3" key="1">
    <citation type="journal article" date="2023" name="Mol. Phylogenet. Evol.">
        <title>Genome-scale phylogeny and comparative genomics of the fungal order Sordariales.</title>
        <authorList>
            <person name="Hensen N."/>
            <person name="Bonometti L."/>
            <person name="Westerberg I."/>
            <person name="Brannstrom I.O."/>
            <person name="Guillou S."/>
            <person name="Cros-Aarteil S."/>
            <person name="Calhoun S."/>
            <person name="Haridas S."/>
            <person name="Kuo A."/>
            <person name="Mondo S."/>
            <person name="Pangilinan J."/>
            <person name="Riley R."/>
            <person name="LaButti K."/>
            <person name="Andreopoulos B."/>
            <person name="Lipzen A."/>
            <person name="Chen C."/>
            <person name="Yan M."/>
            <person name="Daum C."/>
            <person name="Ng V."/>
            <person name="Clum A."/>
            <person name="Steindorff A."/>
            <person name="Ohm R.A."/>
            <person name="Martin F."/>
            <person name="Silar P."/>
            <person name="Natvig D.O."/>
            <person name="Lalanne C."/>
            <person name="Gautier V."/>
            <person name="Ament-Velasquez S.L."/>
            <person name="Kruys A."/>
            <person name="Hutchinson M.I."/>
            <person name="Powell A.J."/>
            <person name="Barry K."/>
            <person name="Miller A.N."/>
            <person name="Grigoriev I.V."/>
            <person name="Debuchy R."/>
            <person name="Gladieux P."/>
            <person name="Hiltunen Thoren M."/>
            <person name="Johannesson H."/>
        </authorList>
    </citation>
    <scope>NUCLEOTIDE SEQUENCE</scope>
    <source>
        <strain evidence="3">PSN324</strain>
    </source>
</reference>
<feature type="region of interest" description="Disordered" evidence="1">
    <location>
        <begin position="226"/>
        <end position="249"/>
    </location>
</feature>
<comment type="caution">
    <text evidence="3">The sequence shown here is derived from an EMBL/GenBank/DDBJ whole genome shotgun (WGS) entry which is preliminary data.</text>
</comment>
<evidence type="ECO:0000259" key="2">
    <source>
        <dbReference type="Pfam" id="PF25560"/>
    </source>
</evidence>
<feature type="region of interest" description="Disordered" evidence="1">
    <location>
        <begin position="664"/>
        <end position="684"/>
    </location>
</feature>
<accession>A0AAV9I4L3</accession>
<feature type="region of interest" description="Disordered" evidence="1">
    <location>
        <begin position="175"/>
        <end position="195"/>
    </location>
</feature>
<dbReference type="EMBL" id="MU864932">
    <property type="protein sequence ID" value="KAK4466357.1"/>
    <property type="molecule type" value="Genomic_DNA"/>
</dbReference>
<sequence length="1335" mass="140785">MENNTVLISAAGQPGLAGTQQWDGSTGWQAPQGTNGRHGRDAALPTPGGMGGDIHVMLGFDPSRPGLIQVEGGAHRTGSRWEVGGDEGLLLDVRGGDGGAGGLGENGQMGGNGYNGRDANKRREAEDGSPGMNGGDGGRGTSGANGGQGGSANVTVNEEDLDTLIALQWDIRGGKGGLPGQHGTPGDGGNGGDGGASYFWTESIPTQYRYADGGYSHTEYHTRFHSRPGGQGGPGGQAGRHNNEQLYAGHNGPSGFAQIIVFSPDGSRTVYPSRYMLEVVDFKVTDENGDGINEPGEHLIVSDIVIRNTGMMPSPRLSKLQVLIRGTKWLEPVPEPLQLPVEIPPGHSVQVPGRLRAFIKNETASRDPGTLLQARDTVSLRAYSMRLQRDVPEFKGGVDITCQYPFLMTTPKYLDCVAKGDTVRFSWTIQNISQKSQGRSGSLYREAGTHLSDPKGMFDFKRAPPETPHDIMDVIEVLQPGETVPVTVDFQVSELVNEFTTGNMIINLMLSDPHTKSMRQVVSFDLRIQISPSYRLNPAARFLLVINGSSPNAFVVQIIDFIQRGLGLAVDVFNLSLTGSFQAADTRNQVLVNYAGKTILILGNTMNYFQRGQRDPWEMLDVAQTFALARQGTAFLVISPSNTQSLKGFVHLLAAGGVASEGFLAPPDPTSGGDPGSNVAAAGPQSNQAAAAAAAVTNIKDLLAKLTSGSPASGSSPISSNLNDGTTTALTPLRLQVKKRALRKLSKTLTSTAKTAQQKLANTFPLRRFLVGPSCLSEPDTAGPGAKTASLTVTEGLPHRAKFLASLQPLSSVRGGGGGGGGNENAAVLSEYTAALLTHSIPFPDQCRIFWESSAAGTAATSVTGGKVISFPSSSSSSASSSSILSWCISSQLASELAFFHSSGSGVSGRPLLPQLPLLYTFVSSAPKPGSSSAAGPTANGPELAAFAASLAHVLGVISGAVSPLSFSQRVGGNLTSAGKRRKKMQKLVGGAEVSGPLVKVLVAADKGSAPSKTASKEQGGLVSKDKPVAEQVKDVERGVKGKLVDIKKRNPGMDCIARAHELACILLGEAVSKGGSGGSNGSPARYWDVLNDPETRAGHGKMVRVLTREEYVQLKQRYAERSVRVREDAEFSFARLKGMVSKGARSAARDDGISAVSPSTPAPVLPAAVSDKNALMMGVSVSPVVQELSPVSMAIRMLAPKLLRPALALRPMTTIYARTFPQALPYNQRRSSSSEASWVRGHDGNASDMGGPGGQEHYPESKALRRKFEYETIAGMLLALSIMGIAKFAQMNYDPDARYVLVHDNEKGELDDVKYIKVPAHSSVPTVTTVQRWA</sequence>
<keyword evidence="4" id="KW-1185">Reference proteome</keyword>
<evidence type="ECO:0000313" key="4">
    <source>
        <dbReference type="Proteomes" id="UP001321749"/>
    </source>
</evidence>
<feature type="compositionally biased region" description="Low complexity" evidence="1">
    <location>
        <begin position="670"/>
        <end position="684"/>
    </location>
</feature>
<feature type="region of interest" description="Disordered" evidence="1">
    <location>
        <begin position="1228"/>
        <end position="1259"/>
    </location>
</feature>
<gene>
    <name evidence="3" type="ORF">QBC42DRAFT_343150</name>
</gene>
<feature type="compositionally biased region" description="Gly residues" evidence="1">
    <location>
        <begin position="131"/>
        <end position="150"/>
    </location>
</feature>
<reference evidence="3" key="2">
    <citation type="submission" date="2023-06" db="EMBL/GenBank/DDBJ databases">
        <authorList>
            <consortium name="Lawrence Berkeley National Laboratory"/>
            <person name="Mondo S.J."/>
            <person name="Hensen N."/>
            <person name="Bonometti L."/>
            <person name="Westerberg I."/>
            <person name="Brannstrom I.O."/>
            <person name="Guillou S."/>
            <person name="Cros-Aarteil S."/>
            <person name="Calhoun S."/>
            <person name="Haridas S."/>
            <person name="Kuo A."/>
            <person name="Pangilinan J."/>
            <person name="Riley R."/>
            <person name="Labutti K."/>
            <person name="Andreopoulos B."/>
            <person name="Lipzen A."/>
            <person name="Chen C."/>
            <person name="Yanf M."/>
            <person name="Daum C."/>
            <person name="Ng V."/>
            <person name="Clum A."/>
            <person name="Steindorff A."/>
            <person name="Ohm R."/>
            <person name="Martin F."/>
            <person name="Silar P."/>
            <person name="Natvig D."/>
            <person name="Lalanne C."/>
            <person name="Gautier V."/>
            <person name="Ament-Velasquez S.L."/>
            <person name="Kruys A."/>
            <person name="Hutchinson M.I."/>
            <person name="Powell A.J."/>
            <person name="Barry K."/>
            <person name="Miller A.N."/>
            <person name="Grigoriev I.V."/>
            <person name="Debuchy R."/>
            <person name="Gladieux P."/>
            <person name="Thoren M.H."/>
            <person name="Johannesson H."/>
        </authorList>
    </citation>
    <scope>NUCLEOTIDE SEQUENCE</scope>
    <source>
        <strain evidence="3">PSN324</strain>
    </source>
</reference>
<name>A0AAV9I4L3_9PEZI</name>
<organism evidence="3 4">
    <name type="scientific">Cladorrhinum samala</name>
    <dbReference type="NCBI Taxonomy" id="585594"/>
    <lineage>
        <taxon>Eukaryota</taxon>
        <taxon>Fungi</taxon>
        <taxon>Dikarya</taxon>
        <taxon>Ascomycota</taxon>
        <taxon>Pezizomycotina</taxon>
        <taxon>Sordariomycetes</taxon>
        <taxon>Sordariomycetidae</taxon>
        <taxon>Sordariales</taxon>
        <taxon>Podosporaceae</taxon>
        <taxon>Cladorrhinum</taxon>
    </lineage>
</organism>
<feature type="region of interest" description="Disordered" evidence="1">
    <location>
        <begin position="15"/>
        <end position="41"/>
    </location>
</feature>
<proteinExistence type="predicted"/>
<dbReference type="InterPro" id="IPR057692">
    <property type="entry name" value="DUF7932"/>
</dbReference>
<dbReference type="Pfam" id="PF25560">
    <property type="entry name" value="DUF7932"/>
    <property type="match status" value="1"/>
</dbReference>
<dbReference type="Proteomes" id="UP001321749">
    <property type="component" value="Unassembled WGS sequence"/>
</dbReference>
<feature type="domain" description="DUF7932" evidence="2">
    <location>
        <begin position="277"/>
        <end position="404"/>
    </location>
</feature>